<protein>
    <submittedName>
        <fullName evidence="3">SRPBCC domain-containing protein</fullName>
    </submittedName>
</protein>
<feature type="domain" description="Activator of Hsp90 ATPase homologue 1/2-like C-terminal" evidence="2">
    <location>
        <begin position="18"/>
        <end position="139"/>
    </location>
</feature>
<evidence type="ECO:0000256" key="1">
    <source>
        <dbReference type="ARBA" id="ARBA00006817"/>
    </source>
</evidence>
<evidence type="ECO:0000259" key="2">
    <source>
        <dbReference type="Pfam" id="PF08327"/>
    </source>
</evidence>
<accession>A0A431UNX1</accession>
<evidence type="ECO:0000313" key="3">
    <source>
        <dbReference type="EMBL" id="RTQ91725.1"/>
    </source>
</evidence>
<reference evidence="3 4" key="1">
    <citation type="submission" date="2018-12" db="EMBL/GenBank/DDBJ databases">
        <authorList>
            <person name="Kartti S."/>
            <person name="Manni A."/>
            <person name="Chemao El Fihri M.W."/>
            <person name="Laamarti M."/>
            <person name="Temsamani L."/>
            <person name="El Jamali J.E."/>
            <person name="Ouadghiri M."/>
            <person name="Ibrahimi A."/>
            <person name="Filati-Maltouf A."/>
        </authorList>
    </citation>
    <scope>NUCLEOTIDE SEQUENCE [LARGE SCALE GENOMIC DNA]</scope>
    <source>
        <strain evidence="3 4">MDMC339</strain>
    </source>
</reference>
<organism evidence="3 4">
    <name type="scientific">Stenotrophomonas maltophilia</name>
    <name type="common">Pseudomonas maltophilia</name>
    <name type="synonym">Xanthomonas maltophilia</name>
    <dbReference type="NCBI Taxonomy" id="40324"/>
    <lineage>
        <taxon>Bacteria</taxon>
        <taxon>Pseudomonadati</taxon>
        <taxon>Pseudomonadota</taxon>
        <taxon>Gammaproteobacteria</taxon>
        <taxon>Lysobacterales</taxon>
        <taxon>Lysobacteraceae</taxon>
        <taxon>Stenotrophomonas</taxon>
        <taxon>Stenotrophomonas maltophilia group</taxon>
    </lineage>
</organism>
<dbReference type="RefSeq" id="WP_126927782.1">
    <property type="nucleotide sequence ID" value="NZ_RXLZ01000004.1"/>
</dbReference>
<dbReference type="InterPro" id="IPR023393">
    <property type="entry name" value="START-like_dom_sf"/>
</dbReference>
<dbReference type="SUPFAM" id="SSF55961">
    <property type="entry name" value="Bet v1-like"/>
    <property type="match status" value="1"/>
</dbReference>
<dbReference type="Pfam" id="PF08327">
    <property type="entry name" value="AHSA1"/>
    <property type="match status" value="1"/>
</dbReference>
<dbReference type="AlphaFoldDB" id="A0A431UNX1"/>
<dbReference type="Proteomes" id="UP000271705">
    <property type="component" value="Unassembled WGS sequence"/>
</dbReference>
<dbReference type="Gene3D" id="3.30.530.20">
    <property type="match status" value="1"/>
</dbReference>
<dbReference type="CDD" id="cd07814">
    <property type="entry name" value="SRPBCC_CalC_Aha1-like"/>
    <property type="match status" value="1"/>
</dbReference>
<dbReference type="InterPro" id="IPR013538">
    <property type="entry name" value="ASHA1/2-like_C"/>
</dbReference>
<gene>
    <name evidence="3" type="ORF">EKL94_02025</name>
</gene>
<comment type="caution">
    <text evidence="3">The sequence shown here is derived from an EMBL/GenBank/DDBJ whole genome shotgun (WGS) entry which is preliminary data.</text>
</comment>
<evidence type="ECO:0000313" key="4">
    <source>
        <dbReference type="Proteomes" id="UP000271705"/>
    </source>
</evidence>
<dbReference type="EMBL" id="RXLZ01000004">
    <property type="protein sequence ID" value="RTQ91725.1"/>
    <property type="molecule type" value="Genomic_DNA"/>
</dbReference>
<name>A0A431UNX1_STEMA</name>
<comment type="similarity">
    <text evidence="1">Belongs to the AHA1 family.</text>
</comment>
<sequence length="146" mass="16473">MNTSPDVHSLVFERTLPHPPEKVWRALTQSWLIEEWLMANDFVPEVGRRFTLRATPLPGWSGVTHCQVVAVEPPRLLVYHWGDGSESTSGLKTTVTWTLLPEGNGTRLLMEQSGFPSTSALSYTRMGEAWRRFLYRLEIVAGAFAS</sequence>
<proteinExistence type="inferred from homology"/>